<name>A0ABV4UNQ1_9MICC</name>
<feature type="domain" description="YdhG-like" evidence="1">
    <location>
        <begin position="26"/>
        <end position="130"/>
    </location>
</feature>
<proteinExistence type="predicted"/>
<evidence type="ECO:0000259" key="1">
    <source>
        <dbReference type="Pfam" id="PF08818"/>
    </source>
</evidence>
<organism evidence="2 3">
    <name type="scientific">Arthrobacter halodurans</name>
    <dbReference type="NCBI Taxonomy" id="516699"/>
    <lineage>
        <taxon>Bacteria</taxon>
        <taxon>Bacillati</taxon>
        <taxon>Actinomycetota</taxon>
        <taxon>Actinomycetes</taxon>
        <taxon>Micrococcales</taxon>
        <taxon>Micrococcaceae</taxon>
        <taxon>Arthrobacter</taxon>
    </lineage>
</organism>
<accession>A0ABV4UNQ1</accession>
<reference evidence="2 3" key="1">
    <citation type="submission" date="2024-09" db="EMBL/GenBank/DDBJ databases">
        <authorList>
            <person name="Salinas-Garcia M.A."/>
            <person name="Prieme A."/>
        </authorList>
    </citation>
    <scope>NUCLEOTIDE SEQUENCE [LARGE SCALE GENOMIC DNA]</scope>
    <source>
        <strain evidence="2 3">DSM 21081</strain>
    </source>
</reference>
<dbReference type="InterPro" id="IPR014922">
    <property type="entry name" value="YdhG-like"/>
</dbReference>
<evidence type="ECO:0000313" key="3">
    <source>
        <dbReference type="Proteomes" id="UP001575652"/>
    </source>
</evidence>
<dbReference type="EMBL" id="JBHDLJ010000005">
    <property type="protein sequence ID" value="MFB0834583.1"/>
    <property type="molecule type" value="Genomic_DNA"/>
</dbReference>
<protein>
    <submittedName>
        <fullName evidence="2">DUF1801 domain-containing protein</fullName>
    </submittedName>
</protein>
<evidence type="ECO:0000313" key="2">
    <source>
        <dbReference type="EMBL" id="MFB0834583.1"/>
    </source>
</evidence>
<dbReference type="Proteomes" id="UP001575652">
    <property type="component" value="Unassembled WGS sequence"/>
</dbReference>
<comment type="caution">
    <text evidence="2">The sequence shown here is derived from an EMBL/GenBank/DDBJ whole genome shotgun (WGS) entry which is preliminary data.</text>
</comment>
<dbReference type="RefSeq" id="WP_373971756.1">
    <property type="nucleotide sequence ID" value="NZ_JBHDLJ010000005.1"/>
</dbReference>
<keyword evidence="3" id="KW-1185">Reference proteome</keyword>
<dbReference type="Pfam" id="PF08818">
    <property type="entry name" value="DUF1801"/>
    <property type="match status" value="1"/>
</dbReference>
<sequence>MAAKPPAMSPSDLPVAEVLDRATGPRRAEADELLALLGEISGEQPVVWAGRIIGFGEYEYRYASGHGGRAPLLAFAPGPAQHTIYLVNDFSQRWPDLAPLLGKHRASKACLYLTRLTGVDRDALRELLERSLAETRSSLG</sequence>
<gene>
    <name evidence="2" type="ORF">ACETWP_08275</name>
</gene>